<dbReference type="RefSeq" id="YP_010770108.1">
    <property type="nucleotide sequence ID" value="NC_074165.1"/>
</dbReference>
<keyword evidence="2" id="KW-1185">Reference proteome</keyword>
<dbReference type="GeneID" id="80399321"/>
<gene>
    <name evidence="1" type="primary">SRR7473382_4_4</name>
</gene>
<evidence type="ECO:0000313" key="1">
    <source>
        <dbReference type="EMBL" id="DAD52336.1"/>
    </source>
</evidence>
<organism evidence="1 2">
    <name type="scientific">ssRNA phage SRR7473382_4</name>
    <dbReference type="NCBI Taxonomy" id="2786629"/>
    <lineage>
        <taxon>Viruses</taxon>
        <taxon>Riboviria</taxon>
        <taxon>Orthornavirae</taxon>
        <taxon>Lenarviricota</taxon>
        <taxon>Leviviricetes</taxon>
        <taxon>Norzivirales</taxon>
        <taxon>Solspiviridae</taxon>
        <taxon>Puhrivirus</taxon>
        <taxon>Puhrivirus limivivens</taxon>
    </lineage>
</organism>
<evidence type="ECO:0000313" key="2">
    <source>
        <dbReference type="Proteomes" id="UP000678883"/>
    </source>
</evidence>
<accession>A0A8S5L3S1</accession>
<name>A0A8S5L3S1_9VIRU</name>
<protein>
    <submittedName>
        <fullName evidence="1">Uncharacterized protein</fullName>
    </submittedName>
</protein>
<dbReference type="KEGG" id="vg:80399321"/>
<sequence length="58" mass="6167">MSRETLCTVAGIILIVALLLSGKIKSEAELASIFMKGLHDVLLEKVETVGSGHSTARE</sequence>
<reference evidence="1" key="1">
    <citation type="submission" date="2020-09" db="EMBL/GenBank/DDBJ databases">
        <title>Leviviricetes taxonomy.</title>
        <authorList>
            <person name="Stockdale S.R."/>
            <person name="Callanan J."/>
            <person name="Adriaenssens E.M."/>
            <person name="Kuhn J.H."/>
            <person name="Rumnieks J."/>
            <person name="Shkoporov A."/>
            <person name="Draper L.A."/>
            <person name="Ross P."/>
            <person name="Hill C."/>
        </authorList>
    </citation>
    <scope>NUCLEOTIDE SEQUENCE</scope>
</reference>
<dbReference type="Proteomes" id="UP000678883">
    <property type="component" value="Segment"/>
</dbReference>
<dbReference type="EMBL" id="BK014074">
    <property type="protein sequence ID" value="DAD52336.1"/>
    <property type="molecule type" value="Genomic_RNA"/>
</dbReference>
<proteinExistence type="predicted"/>